<accession>A0A6N0HSJ4</accession>
<dbReference type="EMBL" id="CP054491">
    <property type="protein sequence ID" value="QKQ25200.1"/>
    <property type="molecule type" value="Genomic_DNA"/>
</dbReference>
<organism evidence="1 2">
    <name type="scientific">Candidatus Reidiella endopervernicosa</name>
    <dbReference type="NCBI Taxonomy" id="2738883"/>
    <lineage>
        <taxon>Bacteria</taxon>
        <taxon>Pseudomonadati</taxon>
        <taxon>Pseudomonadota</taxon>
        <taxon>Gammaproteobacteria</taxon>
        <taxon>Candidatus Reidiella</taxon>
    </lineage>
</organism>
<evidence type="ECO:0000313" key="1">
    <source>
        <dbReference type="EMBL" id="QKQ25200.1"/>
    </source>
</evidence>
<evidence type="ECO:0000313" key="2">
    <source>
        <dbReference type="Proteomes" id="UP000509658"/>
    </source>
</evidence>
<proteinExistence type="predicted"/>
<dbReference type="RefSeq" id="WP_174672618.1">
    <property type="nucleotide sequence ID" value="NZ_CP054491.1"/>
</dbReference>
<name>A0A6N0HSJ4_9GAMM</name>
<reference evidence="1 2" key="1">
    <citation type="submission" date="2020-05" db="EMBL/GenBank/DDBJ databases">
        <title>Horizontal transmission and recombination maintain forever young bacterial symbiont genomes.</title>
        <authorList>
            <person name="Russell S.L."/>
            <person name="Pepper-Tunick E."/>
            <person name="Svedberg J."/>
            <person name="Byrne A."/>
            <person name="Ruelas Castillo J."/>
            <person name="Vollmers C."/>
            <person name="Beinart R.A."/>
            <person name="Corbett-Detig R."/>
        </authorList>
    </citation>
    <scope>NUCLEOTIDE SEQUENCE [LARGE SCALE GENOMIC DNA]</scope>
    <source>
        <strain evidence="1">Santa_Monica_outfall</strain>
    </source>
</reference>
<dbReference type="Proteomes" id="UP000509658">
    <property type="component" value="Chromosome"/>
</dbReference>
<protein>
    <submittedName>
        <fullName evidence="1">Uncharacterized protein</fullName>
    </submittedName>
</protein>
<sequence length="48" mass="5300">MSDAERERRFIESDIITRDMAASINSLIENASANINLFAGSALFAVMH</sequence>
<dbReference type="AlphaFoldDB" id="A0A6N0HSJ4"/>
<keyword evidence="2" id="KW-1185">Reference proteome</keyword>
<dbReference type="KEGG" id="rev:HUE57_02005"/>
<gene>
    <name evidence="1" type="ORF">HUE57_02005</name>
</gene>